<dbReference type="RefSeq" id="WP_169656871.1">
    <property type="nucleotide sequence ID" value="NZ_JABANE010000025.1"/>
</dbReference>
<keyword evidence="2" id="KW-1185">Reference proteome</keyword>
<name>A0A7X9P2W6_9BACT</name>
<proteinExistence type="predicted"/>
<gene>
    <name evidence="1" type="ORF">HHU12_11425</name>
</gene>
<protein>
    <submittedName>
        <fullName evidence="1">Uncharacterized protein</fullName>
    </submittedName>
</protein>
<accession>A0A7X9P2W6</accession>
<dbReference type="Proteomes" id="UP000576082">
    <property type="component" value="Unassembled WGS sequence"/>
</dbReference>
<evidence type="ECO:0000313" key="1">
    <source>
        <dbReference type="EMBL" id="NME68571.1"/>
    </source>
</evidence>
<dbReference type="AlphaFoldDB" id="A0A7X9P2W6"/>
<dbReference type="EMBL" id="JABANE010000025">
    <property type="protein sequence ID" value="NME68571.1"/>
    <property type="molecule type" value="Genomic_DNA"/>
</dbReference>
<organism evidence="1 2">
    <name type="scientific">Flammeovirga aprica JL-4</name>
    <dbReference type="NCBI Taxonomy" id="694437"/>
    <lineage>
        <taxon>Bacteria</taxon>
        <taxon>Pseudomonadati</taxon>
        <taxon>Bacteroidota</taxon>
        <taxon>Cytophagia</taxon>
        <taxon>Cytophagales</taxon>
        <taxon>Flammeovirgaceae</taxon>
        <taxon>Flammeovirga</taxon>
    </lineage>
</organism>
<evidence type="ECO:0000313" key="2">
    <source>
        <dbReference type="Proteomes" id="UP000576082"/>
    </source>
</evidence>
<reference evidence="1 2" key="1">
    <citation type="submission" date="2020-04" db="EMBL/GenBank/DDBJ databases">
        <title>Flammeovirga sp. SR4, a novel species isolated from seawater.</title>
        <authorList>
            <person name="Wang X."/>
        </authorList>
    </citation>
    <scope>NUCLEOTIDE SEQUENCE [LARGE SCALE GENOMIC DNA]</scope>
    <source>
        <strain evidence="1 2">ATCC 23126</strain>
    </source>
</reference>
<comment type="caution">
    <text evidence="1">The sequence shown here is derived from an EMBL/GenBank/DDBJ whole genome shotgun (WGS) entry which is preliminary data.</text>
</comment>
<sequence length="116" mass="13524">MIIKFNFVYSDLSSNETIYGTLKITQLEGVMTPIYDVIINSENEEVDTTALFNFALQQYVESRIFELFSQSRNLNLFYTREDYQNIISREAPSFVVDRVLENMTSLIEDVEVRQAS</sequence>